<dbReference type="eggNOG" id="COG0688">
    <property type="taxonomic scope" value="Bacteria"/>
</dbReference>
<dbReference type="GO" id="GO:0004609">
    <property type="term" value="F:phosphatidylserine decarboxylase activity"/>
    <property type="evidence" value="ECO:0007669"/>
    <property type="project" value="InterPro"/>
</dbReference>
<dbReference type="RefSeq" id="WP_074756042.1">
    <property type="nucleotide sequence ID" value="NZ_FOGJ01000011.1"/>
</dbReference>
<dbReference type="OrthoDB" id="9802030at2"/>
<keyword evidence="1" id="KW-0210">Decarboxylase</keyword>
<evidence type="ECO:0000256" key="4">
    <source>
        <dbReference type="ARBA" id="ARBA00023317"/>
    </source>
</evidence>
<protein>
    <submittedName>
        <fullName evidence="5">Phosphatidylserine decarboxylase</fullName>
    </submittedName>
</protein>
<proteinExistence type="predicted"/>
<reference evidence="5 6" key="1">
    <citation type="submission" date="2016-10" db="EMBL/GenBank/DDBJ databases">
        <authorList>
            <person name="de Groot N.N."/>
        </authorList>
    </citation>
    <scope>NUCLEOTIDE SEQUENCE [LARGE SCALE GENOMIC DNA]</scope>
    <source>
        <strain evidence="5 6">AR40</strain>
    </source>
</reference>
<dbReference type="Proteomes" id="UP000182584">
    <property type="component" value="Unassembled WGS sequence"/>
</dbReference>
<dbReference type="AlphaFoldDB" id="A0A1H9S6L8"/>
<dbReference type="InterPro" id="IPR003817">
    <property type="entry name" value="PS_Dcarbxylase"/>
</dbReference>
<evidence type="ECO:0000313" key="5">
    <source>
        <dbReference type="EMBL" id="SER80611.1"/>
    </source>
</evidence>
<evidence type="ECO:0000256" key="2">
    <source>
        <dbReference type="ARBA" id="ARBA00023145"/>
    </source>
</evidence>
<dbReference type="PANTHER" id="PTHR10067:SF17">
    <property type="entry name" value="PHOSPHATIDYLSERINE DECARBOXYLASE PROENZYME 2"/>
    <property type="match status" value="1"/>
</dbReference>
<dbReference type="PANTHER" id="PTHR10067">
    <property type="entry name" value="PHOSPHATIDYLSERINE DECARBOXYLASE"/>
    <property type="match status" value="1"/>
</dbReference>
<dbReference type="GO" id="GO:0008654">
    <property type="term" value="P:phospholipid biosynthetic process"/>
    <property type="evidence" value="ECO:0007669"/>
    <property type="project" value="InterPro"/>
</dbReference>
<dbReference type="EMBL" id="FOGJ01000011">
    <property type="protein sequence ID" value="SER80611.1"/>
    <property type="molecule type" value="Genomic_DNA"/>
</dbReference>
<accession>A0A1H9S6L8</accession>
<gene>
    <name evidence="5" type="ORF">SAMN04487884_11198</name>
</gene>
<dbReference type="Pfam" id="PF02666">
    <property type="entry name" value="PS_Dcarbxylase"/>
    <property type="match status" value="1"/>
</dbReference>
<evidence type="ECO:0000256" key="3">
    <source>
        <dbReference type="ARBA" id="ARBA00023239"/>
    </source>
</evidence>
<sequence>MLNLLYGSTLGRMILKILTYPSLSIIAGKFLDSKASRFLIPLFIKKNNISLEEYEDEEYESFNAFFTRRIKPECRPVDTDPNHFIAPCDGYLSVYPIEDGLIMPVKQSMYSVADLLKDEELAKEYDGGTCMVFRLCVHHYHRYCYLDGAFKDDNVHIDGVLHTVRPVALRKVPVFKENSREYTILHTDHFGDVIQMEVGAMFVGRIDNYHQKARVERGAEKGRFLFGGSTIIVLTKKDMIRVPSSVFDKTRRGKEIPVKQGQKIGIRKR</sequence>
<keyword evidence="4" id="KW-0670">Pyruvate</keyword>
<keyword evidence="2" id="KW-0865">Zymogen</keyword>
<organism evidence="5 6">
    <name type="scientific">Butyrivibrio fibrisolvens</name>
    <dbReference type="NCBI Taxonomy" id="831"/>
    <lineage>
        <taxon>Bacteria</taxon>
        <taxon>Bacillati</taxon>
        <taxon>Bacillota</taxon>
        <taxon>Clostridia</taxon>
        <taxon>Lachnospirales</taxon>
        <taxon>Lachnospiraceae</taxon>
        <taxon>Butyrivibrio</taxon>
    </lineage>
</organism>
<evidence type="ECO:0000313" key="6">
    <source>
        <dbReference type="Proteomes" id="UP000182584"/>
    </source>
</evidence>
<keyword evidence="3" id="KW-0456">Lyase</keyword>
<evidence type="ECO:0000256" key="1">
    <source>
        <dbReference type="ARBA" id="ARBA00022793"/>
    </source>
</evidence>
<name>A0A1H9S6L8_BUTFI</name>